<evidence type="ECO:0000313" key="4">
    <source>
        <dbReference type="Proteomes" id="UP000239209"/>
    </source>
</evidence>
<evidence type="ECO:0000313" key="3">
    <source>
        <dbReference type="EMBL" id="PRY31914.1"/>
    </source>
</evidence>
<keyword evidence="4" id="KW-1185">Reference proteome</keyword>
<gene>
    <name evidence="3" type="ORF">CLV70_102125</name>
</gene>
<keyword evidence="1" id="KW-0812">Transmembrane</keyword>
<keyword evidence="1" id="KW-0472">Membrane</keyword>
<comment type="caution">
    <text evidence="3">The sequence shown here is derived from an EMBL/GenBank/DDBJ whole genome shotgun (WGS) entry which is preliminary data.</text>
</comment>
<dbReference type="RefSeq" id="WP_158277706.1">
    <property type="nucleotide sequence ID" value="NZ_PVZG01000002.1"/>
</dbReference>
<proteinExistence type="predicted"/>
<feature type="chain" id="PRO_5015647003" evidence="2">
    <location>
        <begin position="19"/>
        <end position="56"/>
    </location>
</feature>
<feature type="transmembrane region" description="Helical" evidence="1">
    <location>
        <begin position="34"/>
        <end position="51"/>
    </location>
</feature>
<dbReference type="AlphaFoldDB" id="A0A2T0SES7"/>
<evidence type="ECO:0000256" key="2">
    <source>
        <dbReference type="SAM" id="SignalP"/>
    </source>
</evidence>
<dbReference type="Proteomes" id="UP000239209">
    <property type="component" value="Unassembled WGS sequence"/>
</dbReference>
<accession>A0A2T0SES7</accession>
<keyword evidence="2" id="KW-0732">Signal</keyword>
<name>A0A2T0SES7_9ACTN</name>
<keyword evidence="1" id="KW-1133">Transmembrane helix</keyword>
<organism evidence="3 4">
    <name type="scientific">Pseudosporangium ferrugineum</name>
    <dbReference type="NCBI Taxonomy" id="439699"/>
    <lineage>
        <taxon>Bacteria</taxon>
        <taxon>Bacillati</taxon>
        <taxon>Actinomycetota</taxon>
        <taxon>Actinomycetes</taxon>
        <taxon>Micromonosporales</taxon>
        <taxon>Micromonosporaceae</taxon>
        <taxon>Pseudosporangium</taxon>
    </lineage>
</organism>
<dbReference type="EMBL" id="PVZG01000002">
    <property type="protein sequence ID" value="PRY31914.1"/>
    <property type="molecule type" value="Genomic_DNA"/>
</dbReference>
<sequence length="56" mass="5592">MIAIVVFALSACVGVVLAALEAPASADTRFVRVTSTTIIATGAVTVVVALAREAFG</sequence>
<evidence type="ECO:0000256" key="1">
    <source>
        <dbReference type="SAM" id="Phobius"/>
    </source>
</evidence>
<feature type="signal peptide" evidence="2">
    <location>
        <begin position="1"/>
        <end position="18"/>
    </location>
</feature>
<protein>
    <submittedName>
        <fullName evidence="3">Uncharacterized protein</fullName>
    </submittedName>
</protein>
<reference evidence="3 4" key="1">
    <citation type="submission" date="2018-03" db="EMBL/GenBank/DDBJ databases">
        <title>Genomic Encyclopedia of Archaeal and Bacterial Type Strains, Phase II (KMG-II): from individual species to whole genera.</title>
        <authorList>
            <person name="Goeker M."/>
        </authorList>
    </citation>
    <scope>NUCLEOTIDE SEQUENCE [LARGE SCALE GENOMIC DNA]</scope>
    <source>
        <strain evidence="3 4">DSM 45348</strain>
    </source>
</reference>